<dbReference type="EMBL" id="CAJPWZ010001759">
    <property type="protein sequence ID" value="CAG2222569.1"/>
    <property type="molecule type" value="Genomic_DNA"/>
</dbReference>
<proteinExistence type="predicted"/>
<accession>A0A8S3SP45</accession>
<protein>
    <submittedName>
        <fullName evidence="1">Uncharacterized protein</fullName>
    </submittedName>
</protein>
<gene>
    <name evidence="1" type="ORF">MEDL_35899</name>
</gene>
<organism evidence="1 2">
    <name type="scientific">Mytilus edulis</name>
    <name type="common">Blue mussel</name>
    <dbReference type="NCBI Taxonomy" id="6550"/>
    <lineage>
        <taxon>Eukaryota</taxon>
        <taxon>Metazoa</taxon>
        <taxon>Spiralia</taxon>
        <taxon>Lophotrochozoa</taxon>
        <taxon>Mollusca</taxon>
        <taxon>Bivalvia</taxon>
        <taxon>Autobranchia</taxon>
        <taxon>Pteriomorphia</taxon>
        <taxon>Mytilida</taxon>
        <taxon>Mytiloidea</taxon>
        <taxon>Mytilidae</taxon>
        <taxon>Mytilinae</taxon>
        <taxon>Mytilus</taxon>
    </lineage>
</organism>
<comment type="caution">
    <text evidence="1">The sequence shown here is derived from an EMBL/GenBank/DDBJ whole genome shotgun (WGS) entry which is preliminary data.</text>
</comment>
<name>A0A8S3SP45_MYTED</name>
<reference evidence="1" key="1">
    <citation type="submission" date="2021-03" db="EMBL/GenBank/DDBJ databases">
        <authorList>
            <person name="Bekaert M."/>
        </authorList>
    </citation>
    <scope>NUCLEOTIDE SEQUENCE</scope>
</reference>
<evidence type="ECO:0000313" key="2">
    <source>
        <dbReference type="Proteomes" id="UP000683360"/>
    </source>
</evidence>
<dbReference type="AlphaFoldDB" id="A0A8S3SP45"/>
<dbReference type="Proteomes" id="UP000683360">
    <property type="component" value="Unassembled WGS sequence"/>
</dbReference>
<keyword evidence="2" id="KW-1185">Reference proteome</keyword>
<evidence type="ECO:0000313" key="1">
    <source>
        <dbReference type="EMBL" id="CAG2222569.1"/>
    </source>
</evidence>
<sequence>MATNITKEEDNFLRIVYLNYRVGTTALRRFLTMFILICHQICHLQQIYQYFQSYTNHQKDKGEYCTRSSGIYYILLQAIIGLGNQHDVKDAAEAKSKSLDYNSLQELVHIDTRLNYHTNEIAKQTSKIEKLETTVEVMGKGNIYKIYKSTSVKYIKRIQMKGKSQAKRIAWIEIETGCV</sequence>